<dbReference type="SUPFAM" id="SSF53720">
    <property type="entry name" value="ALDH-like"/>
    <property type="match status" value="1"/>
</dbReference>
<evidence type="ECO:0000256" key="3">
    <source>
        <dbReference type="ARBA" id="ARBA00010178"/>
    </source>
</evidence>
<feature type="binding site" evidence="12 17">
    <location>
        <position position="419"/>
    </location>
    <ligand>
        <name>Zn(2+)</name>
        <dbReference type="ChEBI" id="CHEBI:29105"/>
    </ligand>
</feature>
<accession>A0A2S7F8K1</accession>
<dbReference type="InterPro" id="IPR022695">
    <property type="entry name" value="Histidinol_DH_monofunct"/>
</dbReference>
<dbReference type="Gene3D" id="1.20.5.1300">
    <property type="match status" value="1"/>
</dbReference>
<organism evidence="19 20">
    <name type="scientific">Clostridium butyricum</name>
    <dbReference type="NCBI Taxonomy" id="1492"/>
    <lineage>
        <taxon>Bacteria</taxon>
        <taxon>Bacillati</taxon>
        <taxon>Bacillota</taxon>
        <taxon>Clostridia</taxon>
        <taxon>Eubacteriales</taxon>
        <taxon>Clostridiaceae</taxon>
        <taxon>Clostridium</taxon>
    </lineage>
</organism>
<dbReference type="UniPathway" id="UPA00031">
    <property type="reaction ID" value="UER00014"/>
</dbReference>
<feature type="binding site" evidence="12 16">
    <location>
        <position position="419"/>
    </location>
    <ligand>
        <name>substrate</name>
    </ligand>
</feature>
<reference evidence="19 20" key="1">
    <citation type="submission" date="2016-01" db="EMBL/GenBank/DDBJ databases">
        <title>Characterization of the Clostridium difficile lineages that are prevalent in Hong Kong and China.</title>
        <authorList>
            <person name="Kwok J.S.-L."/>
            <person name="Lam W.-Y."/>
            <person name="Ip M."/>
            <person name="Chan T.-F."/>
            <person name="Hawkey P.M."/>
            <person name="Tsui S.K.-W."/>
        </authorList>
    </citation>
    <scope>NUCLEOTIDE SEQUENCE [LARGE SCALE GENOMIC DNA]</scope>
    <source>
        <strain evidence="19 20">300064</strain>
    </source>
</reference>
<dbReference type="GO" id="GO:0004399">
    <property type="term" value="F:histidinol dehydrogenase activity"/>
    <property type="evidence" value="ECO:0007669"/>
    <property type="project" value="UniProtKB-UniRule"/>
</dbReference>
<dbReference type="InterPro" id="IPR016161">
    <property type="entry name" value="Ald_DH/histidinol_DH"/>
</dbReference>
<keyword evidence="10 12" id="KW-0368">Histidine biosynthesis</keyword>
<feature type="binding site" evidence="12 16">
    <location>
        <position position="236"/>
    </location>
    <ligand>
        <name>substrate</name>
    </ligand>
</feature>
<evidence type="ECO:0000256" key="2">
    <source>
        <dbReference type="ARBA" id="ARBA00004940"/>
    </source>
</evidence>
<evidence type="ECO:0000256" key="5">
    <source>
        <dbReference type="ARBA" id="ARBA00022605"/>
    </source>
</evidence>
<evidence type="ECO:0000256" key="16">
    <source>
        <dbReference type="PIRSR" id="PIRSR000099-3"/>
    </source>
</evidence>
<dbReference type="PRINTS" id="PR00083">
    <property type="entry name" value="HOLDHDRGNASE"/>
</dbReference>
<evidence type="ECO:0000256" key="17">
    <source>
        <dbReference type="PIRSR" id="PIRSR000099-4"/>
    </source>
</evidence>
<gene>
    <name evidence="12" type="primary">hisD</name>
    <name evidence="19" type="ORF">AWN73_16050</name>
</gene>
<dbReference type="EC" id="1.1.1.23" evidence="4 12"/>
<dbReference type="FunFam" id="3.40.50.1980:FF:000001">
    <property type="entry name" value="Histidinol dehydrogenase"/>
    <property type="match status" value="1"/>
</dbReference>
<feature type="active site" description="Proton acceptor" evidence="12 14">
    <location>
        <position position="326"/>
    </location>
</feature>
<dbReference type="GO" id="GO:0000105">
    <property type="term" value="P:L-histidine biosynthetic process"/>
    <property type="evidence" value="ECO:0007669"/>
    <property type="project" value="UniProtKB-UniRule"/>
</dbReference>
<dbReference type="AlphaFoldDB" id="A0A2S7F8K1"/>
<comment type="catalytic activity">
    <reaction evidence="11 12">
        <text>L-histidinol + 2 NAD(+) + H2O = L-histidine + 2 NADH + 3 H(+)</text>
        <dbReference type="Rhea" id="RHEA:20641"/>
        <dbReference type="ChEBI" id="CHEBI:15377"/>
        <dbReference type="ChEBI" id="CHEBI:15378"/>
        <dbReference type="ChEBI" id="CHEBI:57540"/>
        <dbReference type="ChEBI" id="CHEBI:57595"/>
        <dbReference type="ChEBI" id="CHEBI:57699"/>
        <dbReference type="ChEBI" id="CHEBI:57945"/>
        <dbReference type="EC" id="1.1.1.23"/>
    </reaction>
</comment>
<evidence type="ECO:0000313" key="20">
    <source>
        <dbReference type="Proteomes" id="UP000238081"/>
    </source>
</evidence>
<dbReference type="Gene3D" id="3.40.50.1980">
    <property type="entry name" value="Nitrogenase molybdenum iron protein domain"/>
    <property type="match status" value="2"/>
</dbReference>
<dbReference type="NCBIfam" id="TIGR00069">
    <property type="entry name" value="hisD"/>
    <property type="match status" value="1"/>
</dbReference>
<evidence type="ECO:0000313" key="19">
    <source>
        <dbReference type="EMBL" id="PPV13528.1"/>
    </source>
</evidence>
<comment type="caution">
    <text evidence="19">The sequence shown here is derived from an EMBL/GenBank/DDBJ whole genome shotgun (WGS) entry which is preliminary data.</text>
</comment>
<evidence type="ECO:0000256" key="6">
    <source>
        <dbReference type="ARBA" id="ARBA00022723"/>
    </source>
</evidence>
<feature type="binding site" evidence="12 16">
    <location>
        <position position="327"/>
    </location>
    <ligand>
        <name>substrate</name>
    </ligand>
</feature>
<keyword evidence="9 12" id="KW-0520">NAD</keyword>
<comment type="function">
    <text evidence="1 12">Catalyzes the sequential NAD-dependent oxidations of L-histidinol to L-histidinaldehyde and then to L-histidine.</text>
</comment>
<dbReference type="CDD" id="cd06572">
    <property type="entry name" value="Histidinol_dh"/>
    <property type="match status" value="1"/>
</dbReference>
<evidence type="ECO:0000256" key="10">
    <source>
        <dbReference type="ARBA" id="ARBA00023102"/>
    </source>
</evidence>
<comment type="cofactor">
    <cofactor evidence="12 17">
        <name>Zn(2+)</name>
        <dbReference type="ChEBI" id="CHEBI:29105"/>
    </cofactor>
    <text evidence="12 17">Binds 1 zinc ion per subunit.</text>
</comment>
<evidence type="ECO:0000256" key="15">
    <source>
        <dbReference type="PIRSR" id="PIRSR000099-2"/>
    </source>
</evidence>
<evidence type="ECO:0000256" key="14">
    <source>
        <dbReference type="PIRSR" id="PIRSR000099-1"/>
    </source>
</evidence>
<feature type="binding site" evidence="12 15">
    <location>
        <position position="190"/>
    </location>
    <ligand>
        <name>NAD(+)</name>
        <dbReference type="ChEBI" id="CHEBI:57540"/>
    </ligand>
</feature>
<evidence type="ECO:0000256" key="7">
    <source>
        <dbReference type="ARBA" id="ARBA00022833"/>
    </source>
</evidence>
<sequence>MLKLMEISESNKQKLINELKERCEETEQDILLNVKNILEEVKKSGDKALFDFTKEFDKVELKELEVSKNEIEACFDKVEENFIEALKEAKINIEAYHEKQKSNGFLMTEDSGVYLGQRVLPLERVGVYVPGGTAAYPSSVLMNVIPAKVAGVDEIVMVTPPDKNGGINPYIGVAAKIAGIDKIYKVGGAQAVGALAYGTETIKKVDKIVGPGNIFVATAKKLVFGQVDIDMIAGPSEILVIADEKSEPSYVAADLMSQAEHDKLASAILVTTSKELYEKVELELDKQAKTLEREEIIRTSLNDFGKAIICSNIEECIDISNSIAPEHLEIMVDEPMQYLGLVRNAGSVFLGRYCPEPIGDYFGGTNHVLPTSGTARFFSALSVDSFIKKSSFIYYSKEAIMKNGEKIITMADKEGLTAHANSIKVRLKDGRL</sequence>
<dbReference type="InterPro" id="IPR001692">
    <property type="entry name" value="Histidinol_DH_CS"/>
</dbReference>
<evidence type="ECO:0000256" key="1">
    <source>
        <dbReference type="ARBA" id="ARBA00003850"/>
    </source>
</evidence>
<dbReference type="GO" id="GO:0051287">
    <property type="term" value="F:NAD binding"/>
    <property type="evidence" value="ECO:0007669"/>
    <property type="project" value="InterPro"/>
</dbReference>
<evidence type="ECO:0000256" key="13">
    <source>
        <dbReference type="PIRNR" id="PIRNR000099"/>
    </source>
</evidence>
<evidence type="ECO:0000256" key="11">
    <source>
        <dbReference type="ARBA" id="ARBA00049489"/>
    </source>
</evidence>
<evidence type="ECO:0000256" key="4">
    <source>
        <dbReference type="ARBA" id="ARBA00012965"/>
    </source>
</evidence>
<dbReference type="FunFam" id="1.20.5.1300:FF:000002">
    <property type="entry name" value="Histidinol dehydrogenase, chloroplastic"/>
    <property type="match status" value="1"/>
</dbReference>
<evidence type="ECO:0000256" key="18">
    <source>
        <dbReference type="RuleBase" id="RU004175"/>
    </source>
</evidence>
<comment type="pathway">
    <text evidence="2 12">Amino-acid biosynthesis; L-histidine biosynthesis; L-histidine from 5-phospho-alpha-D-ribose 1-diphosphate: step 9/9.</text>
</comment>
<feature type="binding site" evidence="12 15">
    <location>
        <position position="213"/>
    </location>
    <ligand>
        <name>NAD(+)</name>
        <dbReference type="ChEBI" id="CHEBI:57540"/>
    </ligand>
</feature>
<dbReference type="FunFam" id="3.40.50.1980:FF:000026">
    <property type="entry name" value="Histidinol dehydrogenase"/>
    <property type="match status" value="1"/>
</dbReference>
<feature type="active site" description="Proton acceptor" evidence="12 14">
    <location>
        <position position="327"/>
    </location>
</feature>
<dbReference type="PANTHER" id="PTHR21256">
    <property type="entry name" value="HISTIDINOL DEHYDROGENASE HDH"/>
    <property type="match status" value="1"/>
</dbReference>
<feature type="binding site" evidence="12 16">
    <location>
        <position position="414"/>
    </location>
    <ligand>
        <name>substrate</name>
    </ligand>
</feature>
<dbReference type="GO" id="GO:0008270">
    <property type="term" value="F:zinc ion binding"/>
    <property type="evidence" value="ECO:0007669"/>
    <property type="project" value="UniProtKB-UniRule"/>
</dbReference>
<dbReference type="PROSITE" id="PS00611">
    <property type="entry name" value="HISOL_DEHYDROGENASE"/>
    <property type="match status" value="1"/>
</dbReference>
<evidence type="ECO:0000256" key="9">
    <source>
        <dbReference type="ARBA" id="ARBA00023027"/>
    </source>
</evidence>
<dbReference type="GO" id="GO:0005829">
    <property type="term" value="C:cytosol"/>
    <property type="evidence" value="ECO:0007669"/>
    <property type="project" value="TreeGrafter"/>
</dbReference>
<feature type="binding site" evidence="12 17">
    <location>
        <position position="258"/>
    </location>
    <ligand>
        <name>Zn(2+)</name>
        <dbReference type="ChEBI" id="CHEBI:29105"/>
    </ligand>
</feature>
<keyword evidence="6 12" id="KW-0479">Metal-binding</keyword>
<dbReference type="HAMAP" id="MF_01024">
    <property type="entry name" value="HisD"/>
    <property type="match status" value="1"/>
</dbReference>
<keyword evidence="7 12" id="KW-0862">Zinc</keyword>
<feature type="binding site" evidence="12 17">
    <location>
        <position position="261"/>
    </location>
    <ligand>
        <name>Zn(2+)</name>
        <dbReference type="ChEBI" id="CHEBI:29105"/>
    </ligand>
</feature>
<keyword evidence="5 12" id="KW-0028">Amino-acid biosynthesis</keyword>
<dbReference type="Pfam" id="PF00815">
    <property type="entry name" value="Histidinol_dh"/>
    <property type="match status" value="1"/>
</dbReference>
<dbReference type="EMBL" id="LRDH01000119">
    <property type="protein sequence ID" value="PPV13528.1"/>
    <property type="molecule type" value="Genomic_DNA"/>
</dbReference>
<feature type="binding site" evidence="12 16">
    <location>
        <position position="258"/>
    </location>
    <ligand>
        <name>substrate</name>
    </ligand>
</feature>
<keyword evidence="8 12" id="KW-0560">Oxidoreductase</keyword>
<dbReference type="Proteomes" id="UP000238081">
    <property type="component" value="Unassembled WGS sequence"/>
</dbReference>
<comment type="similarity">
    <text evidence="3 12 13 18">Belongs to the histidinol dehydrogenase family.</text>
</comment>
<protein>
    <recommendedName>
        <fullName evidence="4 12">Histidinol dehydrogenase</fullName>
        <shortName evidence="12">HDH</shortName>
        <ecNumber evidence="4 12">1.1.1.23</ecNumber>
    </recommendedName>
</protein>
<evidence type="ECO:0000256" key="8">
    <source>
        <dbReference type="ARBA" id="ARBA00023002"/>
    </source>
</evidence>
<evidence type="ECO:0000256" key="12">
    <source>
        <dbReference type="HAMAP-Rule" id="MF_01024"/>
    </source>
</evidence>
<feature type="binding site" evidence="12 16">
    <location>
        <position position="261"/>
    </location>
    <ligand>
        <name>substrate</name>
    </ligand>
</feature>
<proteinExistence type="inferred from homology"/>
<name>A0A2S7F8K1_CLOBU</name>
<feature type="binding site" evidence="12 16">
    <location>
        <position position="360"/>
    </location>
    <ligand>
        <name>substrate</name>
    </ligand>
</feature>
<feature type="binding site" evidence="12 17">
    <location>
        <position position="360"/>
    </location>
    <ligand>
        <name>Zn(2+)</name>
        <dbReference type="ChEBI" id="CHEBI:29105"/>
    </ligand>
</feature>
<feature type="binding site" evidence="12 15">
    <location>
        <position position="128"/>
    </location>
    <ligand>
        <name>NAD(+)</name>
        <dbReference type="ChEBI" id="CHEBI:57540"/>
    </ligand>
</feature>
<dbReference type="PANTHER" id="PTHR21256:SF2">
    <property type="entry name" value="HISTIDINE BIOSYNTHESIS TRIFUNCTIONAL PROTEIN"/>
    <property type="match status" value="1"/>
</dbReference>
<dbReference type="RefSeq" id="WP_043663029.1">
    <property type="nucleotide sequence ID" value="NZ_CANCWB010000005.1"/>
</dbReference>
<dbReference type="InterPro" id="IPR012131">
    <property type="entry name" value="Hstdl_DH"/>
</dbReference>
<dbReference type="PIRSF" id="PIRSF000099">
    <property type="entry name" value="Histidinol_dh"/>
    <property type="match status" value="1"/>
</dbReference>